<protein>
    <recommendedName>
        <fullName evidence="1">GmrSD restriction endonucleases N-terminal domain-containing protein</fullName>
    </recommendedName>
</protein>
<dbReference type="EMBL" id="JBBXMP010000074">
    <property type="protein sequence ID" value="KAL0063774.1"/>
    <property type="molecule type" value="Genomic_DNA"/>
</dbReference>
<organism evidence="2 3">
    <name type="scientific">Marasmius tenuissimus</name>
    <dbReference type="NCBI Taxonomy" id="585030"/>
    <lineage>
        <taxon>Eukaryota</taxon>
        <taxon>Fungi</taxon>
        <taxon>Dikarya</taxon>
        <taxon>Basidiomycota</taxon>
        <taxon>Agaricomycotina</taxon>
        <taxon>Agaricomycetes</taxon>
        <taxon>Agaricomycetidae</taxon>
        <taxon>Agaricales</taxon>
        <taxon>Marasmiineae</taxon>
        <taxon>Marasmiaceae</taxon>
        <taxon>Marasmius</taxon>
    </lineage>
</organism>
<dbReference type="PANTHER" id="PTHR39639">
    <property type="entry name" value="CHROMOSOME 16, WHOLE GENOME SHOTGUN SEQUENCE"/>
    <property type="match status" value="1"/>
</dbReference>
<feature type="domain" description="GmrSD restriction endonucleases N-terminal" evidence="1">
    <location>
        <begin position="13"/>
        <end position="123"/>
    </location>
</feature>
<evidence type="ECO:0000259" key="1">
    <source>
        <dbReference type="Pfam" id="PF03235"/>
    </source>
</evidence>
<evidence type="ECO:0000313" key="2">
    <source>
        <dbReference type="EMBL" id="KAL0063774.1"/>
    </source>
</evidence>
<sequence length="132" mass="15460">MLTEVSTMASIDVVWTDYQQARLIDSLIKNIPIPPIIICVIHNESEKTARRICIDGKQRLTAIRRFMDGDLAYEDQKTGKQIHYDKGEARTRKEMTDVEKVDFQCQPISCIEYDDLTKDQQREIFLRTNQHQ</sequence>
<reference evidence="2 3" key="1">
    <citation type="submission" date="2024-05" db="EMBL/GenBank/DDBJ databases">
        <title>A draft genome resource for the thread blight pathogen Marasmius tenuissimus strain MS-2.</title>
        <authorList>
            <person name="Yulfo-Soto G.E."/>
            <person name="Baruah I.K."/>
            <person name="Amoako-Attah I."/>
            <person name="Bukari Y."/>
            <person name="Meinhardt L.W."/>
            <person name="Bailey B.A."/>
            <person name="Cohen S.P."/>
        </authorList>
    </citation>
    <scope>NUCLEOTIDE SEQUENCE [LARGE SCALE GENOMIC DNA]</scope>
    <source>
        <strain evidence="2 3">MS-2</strain>
    </source>
</reference>
<comment type="caution">
    <text evidence="2">The sequence shown here is derived from an EMBL/GenBank/DDBJ whole genome shotgun (WGS) entry which is preliminary data.</text>
</comment>
<gene>
    <name evidence="2" type="ORF">AAF712_009331</name>
</gene>
<evidence type="ECO:0000313" key="3">
    <source>
        <dbReference type="Proteomes" id="UP001437256"/>
    </source>
</evidence>
<proteinExistence type="predicted"/>
<accession>A0ABR2ZSE5</accession>
<dbReference type="InterPro" id="IPR004919">
    <property type="entry name" value="GmrSD_N"/>
</dbReference>
<name>A0ABR2ZSE5_9AGAR</name>
<keyword evidence="3" id="KW-1185">Reference proteome</keyword>
<dbReference type="PANTHER" id="PTHR39639:SF1">
    <property type="entry name" value="DUF262 DOMAIN-CONTAINING PROTEIN"/>
    <property type="match status" value="1"/>
</dbReference>
<dbReference type="Proteomes" id="UP001437256">
    <property type="component" value="Unassembled WGS sequence"/>
</dbReference>
<dbReference type="Pfam" id="PF03235">
    <property type="entry name" value="GmrSD_N"/>
    <property type="match status" value="1"/>
</dbReference>